<organism evidence="4 5">
    <name type="scientific">Pseudonocardia ailaonensis</name>
    <dbReference type="NCBI Taxonomy" id="367279"/>
    <lineage>
        <taxon>Bacteria</taxon>
        <taxon>Bacillati</taxon>
        <taxon>Actinomycetota</taxon>
        <taxon>Actinomycetes</taxon>
        <taxon>Pseudonocardiales</taxon>
        <taxon>Pseudonocardiaceae</taxon>
        <taxon>Pseudonocardia</taxon>
    </lineage>
</organism>
<dbReference type="PANTHER" id="PTHR40763:SF4">
    <property type="entry name" value="DUF1707 DOMAIN-CONTAINING PROTEIN"/>
    <property type="match status" value="1"/>
</dbReference>
<accession>A0ABN2NI66</accession>
<evidence type="ECO:0000256" key="1">
    <source>
        <dbReference type="SAM" id="MobiDB-lite"/>
    </source>
</evidence>
<dbReference type="Proteomes" id="UP001500449">
    <property type="component" value="Unassembled WGS sequence"/>
</dbReference>
<name>A0ABN2NI66_9PSEU</name>
<keyword evidence="5" id="KW-1185">Reference proteome</keyword>
<reference evidence="4 5" key="1">
    <citation type="journal article" date="2019" name="Int. J. Syst. Evol. Microbiol.">
        <title>The Global Catalogue of Microorganisms (GCM) 10K type strain sequencing project: providing services to taxonomists for standard genome sequencing and annotation.</title>
        <authorList>
            <consortium name="The Broad Institute Genomics Platform"/>
            <consortium name="The Broad Institute Genome Sequencing Center for Infectious Disease"/>
            <person name="Wu L."/>
            <person name="Ma J."/>
        </authorList>
    </citation>
    <scope>NUCLEOTIDE SEQUENCE [LARGE SCALE GENOMIC DNA]</scope>
    <source>
        <strain evidence="4 5">JCM 16009</strain>
    </source>
</reference>
<proteinExistence type="predicted"/>
<evidence type="ECO:0000313" key="5">
    <source>
        <dbReference type="Proteomes" id="UP001500449"/>
    </source>
</evidence>
<evidence type="ECO:0000256" key="2">
    <source>
        <dbReference type="SAM" id="Phobius"/>
    </source>
</evidence>
<gene>
    <name evidence="4" type="ORF">GCM10009836_52340</name>
</gene>
<evidence type="ECO:0000259" key="3">
    <source>
        <dbReference type="Pfam" id="PF08044"/>
    </source>
</evidence>
<dbReference type="PANTHER" id="PTHR40763">
    <property type="entry name" value="MEMBRANE PROTEIN-RELATED"/>
    <property type="match status" value="1"/>
</dbReference>
<comment type="caution">
    <text evidence="4">The sequence shown here is derived from an EMBL/GenBank/DDBJ whole genome shotgun (WGS) entry which is preliminary data.</text>
</comment>
<keyword evidence="2" id="KW-0812">Transmembrane</keyword>
<keyword evidence="2" id="KW-0472">Membrane</keyword>
<feature type="domain" description="DUF1707" evidence="3">
    <location>
        <begin position="48"/>
        <end position="100"/>
    </location>
</feature>
<protein>
    <recommendedName>
        <fullName evidence="3">DUF1707 domain-containing protein</fullName>
    </recommendedName>
</protein>
<feature type="transmembrane region" description="Helical" evidence="2">
    <location>
        <begin position="140"/>
        <end position="165"/>
    </location>
</feature>
<sequence>MPARTEEALVTLLDPAVPPTRESPQAGEPITPTGDRPPDGTPPAGLRLRCSDTERERTATVLQAAVGDGRLTVDELEERLDRTYRARYRDELAAEVADLPTPDPEPSRGWAGVAEAAFAQLRTEAAILSGFVPADPRRRLLALLILVGPVLVLCAGAALALHGLLDPSSPGPPFGHGRFHGPGPAFPG</sequence>
<feature type="region of interest" description="Disordered" evidence="1">
    <location>
        <begin position="1"/>
        <end position="48"/>
    </location>
</feature>
<dbReference type="InterPro" id="IPR012551">
    <property type="entry name" value="DUF1707_SHOCT-like"/>
</dbReference>
<evidence type="ECO:0000313" key="4">
    <source>
        <dbReference type="EMBL" id="GAA1865490.1"/>
    </source>
</evidence>
<dbReference type="RefSeq" id="WP_344422451.1">
    <property type="nucleotide sequence ID" value="NZ_BAAAQK010000019.1"/>
</dbReference>
<dbReference type="Pfam" id="PF08044">
    <property type="entry name" value="DUF1707"/>
    <property type="match status" value="1"/>
</dbReference>
<dbReference type="EMBL" id="BAAAQK010000019">
    <property type="protein sequence ID" value="GAA1865490.1"/>
    <property type="molecule type" value="Genomic_DNA"/>
</dbReference>
<keyword evidence="2" id="KW-1133">Transmembrane helix</keyword>